<keyword evidence="2 6" id="KW-1133">Transmembrane helix</keyword>
<dbReference type="GO" id="GO:0007165">
    <property type="term" value="P:signal transduction"/>
    <property type="evidence" value="ECO:0007669"/>
    <property type="project" value="UniProtKB-KW"/>
</dbReference>
<dbReference type="PANTHER" id="PTHR32089:SF112">
    <property type="entry name" value="LYSOZYME-LIKE PROTEIN-RELATED"/>
    <property type="match status" value="1"/>
</dbReference>
<dbReference type="PROSITE" id="PS50111">
    <property type="entry name" value="CHEMOTAXIS_TRANSDUC_2"/>
    <property type="match status" value="1"/>
</dbReference>
<evidence type="ECO:0000313" key="9">
    <source>
        <dbReference type="EMBL" id="GIJ05815.1"/>
    </source>
</evidence>
<dbReference type="SUPFAM" id="SSF58104">
    <property type="entry name" value="Methyl-accepting chemotaxis protein (MCP) signaling domain"/>
    <property type="match status" value="1"/>
</dbReference>
<evidence type="ECO:0000259" key="8">
    <source>
        <dbReference type="PROSITE" id="PS50885"/>
    </source>
</evidence>
<dbReference type="InterPro" id="IPR003660">
    <property type="entry name" value="HAMP_dom"/>
</dbReference>
<dbReference type="Proteomes" id="UP000652013">
    <property type="component" value="Unassembled WGS sequence"/>
</dbReference>
<evidence type="ECO:0000259" key="7">
    <source>
        <dbReference type="PROSITE" id="PS50111"/>
    </source>
</evidence>
<accession>A0A8J3YDN4</accession>
<evidence type="ECO:0000256" key="6">
    <source>
        <dbReference type="SAM" id="Phobius"/>
    </source>
</evidence>
<dbReference type="SMART" id="SM00304">
    <property type="entry name" value="HAMP"/>
    <property type="match status" value="2"/>
</dbReference>
<comment type="caution">
    <text evidence="9">The sequence shown here is derived from an EMBL/GenBank/DDBJ whole genome shotgun (WGS) entry which is preliminary data.</text>
</comment>
<keyword evidence="1 6" id="KW-0812">Transmembrane</keyword>
<feature type="transmembrane region" description="Helical" evidence="6">
    <location>
        <begin position="18"/>
        <end position="38"/>
    </location>
</feature>
<sequence length="534" mass="55192">MSAPGGHLWRDLPVTAKILSAIAIAGLAAVTIGIVGIVKLGAVDETGGGIYERNLLPVSTLAEIDGNVNEVRATMLRHVLSTDEAQMAQLDRELAGFRDGVATVWRDYTADPGTSDEQAARQDFDTALAAMYTVADNDMLPRSRANDVAGARTAETERFDPAFDRVSAALTRLNELETAQATAAAQNSESTYQGARTTLLVVLVVGLILAVVAGVYVARSISRPLSRLVDVLNRVEQGDLTATADIDSRDEVGRLATTLNSSNRAVAELVRRIGGNADGLSAAAQQLDATSLTIAAAAEQTAAQATAVSSASDQVSHHVQTVAAGSEEMGASIREIAQNASQAAEVANGAVATAAGTTATVAKLGDSSQQIGEVVKVITSIAEQTNLLALNATIEAARAGEAGKGFAVVASEVKELAQETARATQDIYQRVAAIQSDTGLATSAIGEIAAVIERINEYQMTISSAVEQQAATTNEMGRSVAEAASSSSEIASNITGVAQAASETTQGVTQAQQASAELARMSGELQTLVGRFRV</sequence>
<dbReference type="SMART" id="SM00283">
    <property type="entry name" value="MA"/>
    <property type="match status" value="1"/>
</dbReference>
<dbReference type="PROSITE" id="PS50885">
    <property type="entry name" value="HAMP"/>
    <property type="match status" value="1"/>
</dbReference>
<feature type="domain" description="HAMP" evidence="8">
    <location>
        <begin position="219"/>
        <end position="271"/>
    </location>
</feature>
<feature type="transmembrane region" description="Helical" evidence="6">
    <location>
        <begin position="198"/>
        <end position="218"/>
    </location>
</feature>
<comment type="similarity">
    <text evidence="4">Belongs to the methyl-accepting chemotaxis (MCP) protein family.</text>
</comment>
<keyword evidence="6" id="KW-0472">Membrane</keyword>
<feature type="domain" description="Methyl-accepting transducer" evidence="7">
    <location>
        <begin position="276"/>
        <end position="505"/>
    </location>
</feature>
<dbReference type="Gene3D" id="1.10.287.950">
    <property type="entry name" value="Methyl-accepting chemotaxis protein"/>
    <property type="match status" value="1"/>
</dbReference>
<dbReference type="Pfam" id="PF12729">
    <property type="entry name" value="4HB_MCP_1"/>
    <property type="match status" value="1"/>
</dbReference>
<reference evidence="9" key="1">
    <citation type="submission" date="2021-01" db="EMBL/GenBank/DDBJ databases">
        <title>Whole genome shotgun sequence of Spirilliplanes yamanashiensis NBRC 15828.</title>
        <authorList>
            <person name="Komaki H."/>
            <person name="Tamura T."/>
        </authorList>
    </citation>
    <scope>NUCLEOTIDE SEQUENCE</scope>
    <source>
        <strain evidence="9">NBRC 15828</strain>
    </source>
</reference>
<evidence type="ECO:0000256" key="1">
    <source>
        <dbReference type="ARBA" id="ARBA00022692"/>
    </source>
</evidence>
<dbReference type="RefSeq" id="WP_203941001.1">
    <property type="nucleotide sequence ID" value="NZ_BAAAGJ010000003.1"/>
</dbReference>
<keyword evidence="10" id="KW-1185">Reference proteome</keyword>
<evidence type="ECO:0000313" key="10">
    <source>
        <dbReference type="Proteomes" id="UP000652013"/>
    </source>
</evidence>
<protein>
    <submittedName>
        <fullName evidence="9">Methyl-accepting chemotaxis protein</fullName>
    </submittedName>
</protein>
<organism evidence="9 10">
    <name type="scientific">Spirilliplanes yamanashiensis</name>
    <dbReference type="NCBI Taxonomy" id="42233"/>
    <lineage>
        <taxon>Bacteria</taxon>
        <taxon>Bacillati</taxon>
        <taxon>Actinomycetota</taxon>
        <taxon>Actinomycetes</taxon>
        <taxon>Micromonosporales</taxon>
        <taxon>Micromonosporaceae</taxon>
        <taxon>Spirilliplanes</taxon>
    </lineage>
</organism>
<dbReference type="InterPro" id="IPR004089">
    <property type="entry name" value="MCPsignal_dom"/>
</dbReference>
<dbReference type="EMBL" id="BOOY01000036">
    <property type="protein sequence ID" value="GIJ05815.1"/>
    <property type="molecule type" value="Genomic_DNA"/>
</dbReference>
<evidence type="ECO:0000256" key="4">
    <source>
        <dbReference type="ARBA" id="ARBA00029447"/>
    </source>
</evidence>
<dbReference type="CDD" id="cd06225">
    <property type="entry name" value="HAMP"/>
    <property type="match status" value="1"/>
</dbReference>
<evidence type="ECO:0000256" key="3">
    <source>
        <dbReference type="ARBA" id="ARBA00023224"/>
    </source>
</evidence>
<evidence type="ECO:0000256" key="2">
    <source>
        <dbReference type="ARBA" id="ARBA00022989"/>
    </source>
</evidence>
<gene>
    <name evidence="9" type="primary">mcp40H-14</name>
    <name evidence="9" type="ORF">Sya03_51670</name>
</gene>
<dbReference type="GO" id="GO:0016020">
    <property type="term" value="C:membrane"/>
    <property type="evidence" value="ECO:0007669"/>
    <property type="project" value="InterPro"/>
</dbReference>
<dbReference type="Pfam" id="PF00672">
    <property type="entry name" value="HAMP"/>
    <property type="match status" value="1"/>
</dbReference>
<dbReference type="AlphaFoldDB" id="A0A8J3YDN4"/>
<evidence type="ECO:0000256" key="5">
    <source>
        <dbReference type="PROSITE-ProRule" id="PRU00284"/>
    </source>
</evidence>
<dbReference type="InterPro" id="IPR024478">
    <property type="entry name" value="HlyB_4HB_MCP"/>
</dbReference>
<keyword evidence="3 5" id="KW-0807">Transducer</keyword>
<dbReference type="Pfam" id="PF00015">
    <property type="entry name" value="MCPsignal"/>
    <property type="match status" value="1"/>
</dbReference>
<dbReference type="PANTHER" id="PTHR32089">
    <property type="entry name" value="METHYL-ACCEPTING CHEMOTAXIS PROTEIN MCPB"/>
    <property type="match status" value="1"/>
</dbReference>
<name>A0A8J3YDN4_9ACTN</name>
<proteinExistence type="inferred from homology"/>